<name>A0A9N9ASI8_9GLOM</name>
<dbReference type="AlphaFoldDB" id="A0A9N9ASI8"/>
<dbReference type="OrthoDB" id="2327994at2759"/>
<feature type="transmembrane region" description="Helical" evidence="1">
    <location>
        <begin position="488"/>
        <end position="508"/>
    </location>
</feature>
<sequence length="594" mass="68552">MPRELSALAYLLPSKNYLLDSPQIYKYNTFIENSTSLHTSSYAFDCISNINFFNTNTDSTINITPFDINKNHFIDIDSTSKNNTISFRILLKRIISSGFSLIKMNINLHPPVGSIKPVIYYNGKFHLVEEDTAAKFHFDTDYALFQIYNLKGSKNDFIEAITDLAGPSSTISFLNDFVRVFTRNLESKIELRAGSVNNTLDPNRLKIKIKFSNKSHADLVDFLANSSKIASLTLNGFTDWIPLDSTSYESLIKSEEERQNSILRALGDTIDPIVLDVAIDDLLDDFATGAFEKLFPGPILNINRDSKKNNGKVVMTTVITRGRYSFDESMGKIFIEILNALIQDRRLEKNFDEHTYDSYFLLVVRLLNLIRDLVHLNEIYEDFHSPRMCPLFSNSIKYMKVKYVESLTDLEKALIDIGFEKFEDRLQELTMIVREIDRNVEASYRNIQMDVEKWEKQKKMVNFFYILSIFVTIALPVSYHYYRQLPFKFIMTVIGISISLLSALWNGWSKNNYSKAIKTHKKAISIHAATANSLEALQRWLNRISIVKTYKVPINNEELNVRKTVLMYLFDELVSTSAEIRLSIGLEDELRKYR</sequence>
<keyword evidence="1" id="KW-0472">Membrane</keyword>
<feature type="transmembrane region" description="Helical" evidence="1">
    <location>
        <begin position="463"/>
        <end position="482"/>
    </location>
</feature>
<dbReference type="Proteomes" id="UP000789706">
    <property type="component" value="Unassembled WGS sequence"/>
</dbReference>
<keyword evidence="1" id="KW-0812">Transmembrane</keyword>
<dbReference type="EMBL" id="CAJVPK010000702">
    <property type="protein sequence ID" value="CAG8541603.1"/>
    <property type="molecule type" value="Genomic_DNA"/>
</dbReference>
<evidence type="ECO:0000313" key="3">
    <source>
        <dbReference type="Proteomes" id="UP000789706"/>
    </source>
</evidence>
<gene>
    <name evidence="2" type="ORF">DEBURN_LOCUS6638</name>
</gene>
<keyword evidence="1" id="KW-1133">Transmembrane helix</keyword>
<evidence type="ECO:0000313" key="2">
    <source>
        <dbReference type="EMBL" id="CAG8541603.1"/>
    </source>
</evidence>
<protein>
    <submittedName>
        <fullName evidence="2">11690_t:CDS:1</fullName>
    </submittedName>
</protein>
<reference evidence="2" key="1">
    <citation type="submission" date="2021-06" db="EMBL/GenBank/DDBJ databases">
        <authorList>
            <person name="Kallberg Y."/>
            <person name="Tangrot J."/>
            <person name="Rosling A."/>
        </authorList>
    </citation>
    <scope>NUCLEOTIDE SEQUENCE</scope>
    <source>
        <strain evidence="2">AZ414A</strain>
    </source>
</reference>
<proteinExistence type="predicted"/>
<comment type="caution">
    <text evidence="2">The sequence shown here is derived from an EMBL/GenBank/DDBJ whole genome shotgun (WGS) entry which is preliminary data.</text>
</comment>
<keyword evidence="3" id="KW-1185">Reference proteome</keyword>
<organism evidence="2 3">
    <name type="scientific">Diversispora eburnea</name>
    <dbReference type="NCBI Taxonomy" id="1213867"/>
    <lineage>
        <taxon>Eukaryota</taxon>
        <taxon>Fungi</taxon>
        <taxon>Fungi incertae sedis</taxon>
        <taxon>Mucoromycota</taxon>
        <taxon>Glomeromycotina</taxon>
        <taxon>Glomeromycetes</taxon>
        <taxon>Diversisporales</taxon>
        <taxon>Diversisporaceae</taxon>
        <taxon>Diversispora</taxon>
    </lineage>
</organism>
<evidence type="ECO:0000256" key="1">
    <source>
        <dbReference type="SAM" id="Phobius"/>
    </source>
</evidence>
<accession>A0A9N9ASI8</accession>